<proteinExistence type="predicted"/>
<evidence type="ECO:0000313" key="2">
    <source>
        <dbReference type="Proteomes" id="UP000000305"/>
    </source>
</evidence>
<evidence type="ECO:0000313" key="1">
    <source>
        <dbReference type="EMBL" id="EFX60402.1"/>
    </source>
</evidence>
<dbReference type="Proteomes" id="UP000000305">
    <property type="component" value="Unassembled WGS sequence"/>
</dbReference>
<accession>E9I6H8</accession>
<dbReference type="PhylomeDB" id="E9I6H8"/>
<dbReference type="HOGENOM" id="CLU_3034454_0_0_1"/>
<dbReference type="EMBL" id="GL736469">
    <property type="protein sequence ID" value="EFX60402.1"/>
    <property type="molecule type" value="Genomic_DNA"/>
</dbReference>
<keyword evidence="2" id="KW-1185">Reference proteome</keyword>
<organism evidence="1 2">
    <name type="scientific">Daphnia pulex</name>
    <name type="common">Water flea</name>
    <dbReference type="NCBI Taxonomy" id="6669"/>
    <lineage>
        <taxon>Eukaryota</taxon>
        <taxon>Metazoa</taxon>
        <taxon>Ecdysozoa</taxon>
        <taxon>Arthropoda</taxon>
        <taxon>Crustacea</taxon>
        <taxon>Branchiopoda</taxon>
        <taxon>Diplostraca</taxon>
        <taxon>Cladocera</taxon>
        <taxon>Anomopoda</taxon>
        <taxon>Daphniidae</taxon>
        <taxon>Daphnia</taxon>
    </lineage>
</organism>
<dbReference type="InParanoid" id="E9I6H8"/>
<protein>
    <submittedName>
        <fullName evidence="1">Uncharacterized protein</fullName>
    </submittedName>
</protein>
<gene>
    <name evidence="1" type="ORF">DAPPUDRAFT_277681</name>
</gene>
<dbReference type="KEGG" id="dpx:DAPPUDRAFT_277681"/>
<dbReference type="AlphaFoldDB" id="E9I6H8"/>
<sequence length="55" mass="6758">MYAPPIMLQSEGEHYAQREVLIQQYLRDSLDLYYKYEFQALKLKRARDVLTNRKY</sequence>
<reference evidence="1 2" key="1">
    <citation type="journal article" date="2011" name="Science">
        <title>The ecoresponsive genome of Daphnia pulex.</title>
        <authorList>
            <person name="Colbourne J.K."/>
            <person name="Pfrender M.E."/>
            <person name="Gilbert D."/>
            <person name="Thomas W.K."/>
            <person name="Tucker A."/>
            <person name="Oakley T.H."/>
            <person name="Tokishita S."/>
            <person name="Aerts A."/>
            <person name="Arnold G.J."/>
            <person name="Basu M.K."/>
            <person name="Bauer D.J."/>
            <person name="Caceres C.E."/>
            <person name="Carmel L."/>
            <person name="Casola C."/>
            <person name="Choi J.H."/>
            <person name="Detter J.C."/>
            <person name="Dong Q."/>
            <person name="Dusheyko S."/>
            <person name="Eads B.D."/>
            <person name="Frohlich T."/>
            <person name="Geiler-Samerotte K.A."/>
            <person name="Gerlach D."/>
            <person name="Hatcher P."/>
            <person name="Jogdeo S."/>
            <person name="Krijgsveld J."/>
            <person name="Kriventseva E.V."/>
            <person name="Kultz D."/>
            <person name="Laforsch C."/>
            <person name="Lindquist E."/>
            <person name="Lopez J."/>
            <person name="Manak J.R."/>
            <person name="Muller J."/>
            <person name="Pangilinan J."/>
            <person name="Patwardhan R.P."/>
            <person name="Pitluck S."/>
            <person name="Pritham E.J."/>
            <person name="Rechtsteiner A."/>
            <person name="Rho M."/>
            <person name="Rogozin I.B."/>
            <person name="Sakarya O."/>
            <person name="Salamov A."/>
            <person name="Schaack S."/>
            <person name="Shapiro H."/>
            <person name="Shiga Y."/>
            <person name="Skalitzky C."/>
            <person name="Smith Z."/>
            <person name="Souvorov A."/>
            <person name="Sung W."/>
            <person name="Tang Z."/>
            <person name="Tsuchiya D."/>
            <person name="Tu H."/>
            <person name="Vos H."/>
            <person name="Wang M."/>
            <person name="Wolf Y.I."/>
            <person name="Yamagata H."/>
            <person name="Yamada T."/>
            <person name="Ye Y."/>
            <person name="Shaw J.R."/>
            <person name="Andrews J."/>
            <person name="Crease T.J."/>
            <person name="Tang H."/>
            <person name="Lucas S.M."/>
            <person name="Robertson H.M."/>
            <person name="Bork P."/>
            <person name="Koonin E.V."/>
            <person name="Zdobnov E.M."/>
            <person name="Grigoriev I.V."/>
            <person name="Lynch M."/>
            <person name="Boore J.L."/>
        </authorList>
    </citation>
    <scope>NUCLEOTIDE SEQUENCE [LARGE SCALE GENOMIC DNA]</scope>
</reference>
<name>E9I6H8_DAPPU</name>